<name>A0A9P9A1H5_9PEZI</name>
<gene>
    <name evidence="1" type="ORF">BKA67DRAFT_17194</name>
</gene>
<comment type="caution">
    <text evidence="1">The sequence shown here is derived from an EMBL/GenBank/DDBJ whole genome shotgun (WGS) entry which is preliminary data.</text>
</comment>
<reference evidence="1" key="1">
    <citation type="journal article" date="2021" name="Nat. Commun.">
        <title>Genetic determinants of endophytism in the Arabidopsis root mycobiome.</title>
        <authorList>
            <person name="Mesny F."/>
            <person name="Miyauchi S."/>
            <person name="Thiergart T."/>
            <person name="Pickel B."/>
            <person name="Atanasova L."/>
            <person name="Karlsson M."/>
            <person name="Huettel B."/>
            <person name="Barry K.W."/>
            <person name="Haridas S."/>
            <person name="Chen C."/>
            <person name="Bauer D."/>
            <person name="Andreopoulos W."/>
            <person name="Pangilinan J."/>
            <person name="LaButti K."/>
            <person name="Riley R."/>
            <person name="Lipzen A."/>
            <person name="Clum A."/>
            <person name="Drula E."/>
            <person name="Henrissat B."/>
            <person name="Kohler A."/>
            <person name="Grigoriev I.V."/>
            <person name="Martin F.M."/>
            <person name="Hacquard S."/>
        </authorList>
    </citation>
    <scope>NUCLEOTIDE SEQUENCE</scope>
    <source>
        <strain evidence="1">MPI-SDFR-AT-0073</strain>
    </source>
</reference>
<evidence type="ECO:0000313" key="2">
    <source>
        <dbReference type="Proteomes" id="UP000758603"/>
    </source>
</evidence>
<dbReference type="AlphaFoldDB" id="A0A9P9A1H5"/>
<dbReference type="EMBL" id="JAGPXC010000001">
    <property type="protein sequence ID" value="KAH6659536.1"/>
    <property type="molecule type" value="Genomic_DNA"/>
</dbReference>
<proteinExistence type="predicted"/>
<keyword evidence="2" id="KW-1185">Reference proteome</keyword>
<organism evidence="1 2">
    <name type="scientific">Truncatella angustata</name>
    <dbReference type="NCBI Taxonomy" id="152316"/>
    <lineage>
        <taxon>Eukaryota</taxon>
        <taxon>Fungi</taxon>
        <taxon>Dikarya</taxon>
        <taxon>Ascomycota</taxon>
        <taxon>Pezizomycotina</taxon>
        <taxon>Sordariomycetes</taxon>
        <taxon>Xylariomycetidae</taxon>
        <taxon>Amphisphaeriales</taxon>
        <taxon>Sporocadaceae</taxon>
        <taxon>Truncatella</taxon>
    </lineage>
</organism>
<sequence>MRVLLGSTIASFIPIATLKNPQQFLGCNCFAMGSVPSFSTNMRMLLHARHSPRLLSQIDICCTILELWFVYQHQWRSAVSGKGLIAGAIAGAMPQRCYMRLTEITLVRISPEKCKVKPVYGLANPRNAQSRVRLPCRDDDVLFWLCALHCRCSVAVAVEIIGKQLVCLYITGSMEQSAYSSQRQEKPVLFGLN</sequence>
<dbReference type="GeneID" id="70124121"/>
<accession>A0A9P9A1H5</accession>
<dbReference type="RefSeq" id="XP_045963667.1">
    <property type="nucleotide sequence ID" value="XM_046095228.1"/>
</dbReference>
<protein>
    <submittedName>
        <fullName evidence="1">Uncharacterized protein</fullName>
    </submittedName>
</protein>
<dbReference type="Proteomes" id="UP000758603">
    <property type="component" value="Unassembled WGS sequence"/>
</dbReference>
<evidence type="ECO:0000313" key="1">
    <source>
        <dbReference type="EMBL" id="KAH6659536.1"/>
    </source>
</evidence>